<feature type="domain" description="Type II secretion system protein GspF" evidence="11">
    <location>
        <begin position="64"/>
        <end position="187"/>
    </location>
</feature>
<reference evidence="12 13" key="1">
    <citation type="submission" date="2018-03" db="EMBL/GenBank/DDBJ databases">
        <title>Draft genome sequence of the first documented clinical Siccibacter turicensis isolate in Austria.</title>
        <authorList>
            <person name="Lepuschitz S."/>
            <person name="Pekard-Amenitsch S."/>
            <person name="Haunold R."/>
            <person name="Schill S."/>
            <person name="Mach R."/>
            <person name="Allerberger F."/>
            <person name="Ruppitsch W."/>
            <person name="Forsythe S.J."/>
        </authorList>
    </citation>
    <scope>NUCLEOTIDE SEQUENCE [LARGE SCALE GENOMIC DNA]</scope>
    <source>
        <strain evidence="12 13">6100069499-17</strain>
    </source>
</reference>
<comment type="similarity">
    <text evidence="2 9">Belongs to the GSP F family.</text>
</comment>
<protein>
    <submittedName>
        <fullName evidence="12">Type IV pilin biogenesis protein</fullName>
    </submittedName>
</protein>
<evidence type="ECO:0000256" key="5">
    <source>
        <dbReference type="ARBA" id="ARBA00022519"/>
    </source>
</evidence>
<evidence type="ECO:0000256" key="6">
    <source>
        <dbReference type="ARBA" id="ARBA00022692"/>
    </source>
</evidence>
<dbReference type="EMBL" id="PYEP01000006">
    <property type="protein sequence ID" value="PSN06928.1"/>
    <property type="molecule type" value="Genomic_DNA"/>
</dbReference>
<keyword evidence="7 10" id="KW-1133">Transmembrane helix</keyword>
<proteinExistence type="inferred from homology"/>
<feature type="transmembrane region" description="Helical" evidence="10">
    <location>
        <begin position="369"/>
        <end position="390"/>
    </location>
</feature>
<evidence type="ECO:0000256" key="7">
    <source>
        <dbReference type="ARBA" id="ARBA00022989"/>
    </source>
</evidence>
<dbReference type="GO" id="GO:0005886">
    <property type="term" value="C:plasma membrane"/>
    <property type="evidence" value="ECO:0007669"/>
    <property type="project" value="UniProtKB-SubCell"/>
</dbReference>
<dbReference type="InterPro" id="IPR042094">
    <property type="entry name" value="T2SS_GspF_sf"/>
</dbReference>
<keyword evidence="8 10" id="KW-0472">Membrane</keyword>
<comment type="caution">
    <text evidence="12">The sequence shown here is derived from an EMBL/GenBank/DDBJ whole genome shotgun (WGS) entry which is preliminary data.</text>
</comment>
<dbReference type="AlphaFoldDB" id="A0A2P8VIJ8"/>
<comment type="subcellular location">
    <subcellularLocation>
        <location evidence="1 9">Cell inner membrane</location>
        <topology evidence="1 9">Multi-pass membrane protein</topology>
    </subcellularLocation>
</comment>
<organism evidence="12 13">
    <name type="scientific">Siccibacter turicensis</name>
    <dbReference type="NCBI Taxonomy" id="357233"/>
    <lineage>
        <taxon>Bacteria</taxon>
        <taxon>Pseudomonadati</taxon>
        <taxon>Pseudomonadota</taxon>
        <taxon>Gammaproteobacteria</taxon>
        <taxon>Enterobacterales</taxon>
        <taxon>Enterobacteriaceae</taxon>
        <taxon>Siccibacter</taxon>
    </lineage>
</organism>
<evidence type="ECO:0000256" key="9">
    <source>
        <dbReference type="RuleBase" id="RU003923"/>
    </source>
</evidence>
<evidence type="ECO:0000256" key="4">
    <source>
        <dbReference type="ARBA" id="ARBA00022475"/>
    </source>
</evidence>
<dbReference type="PRINTS" id="PR00812">
    <property type="entry name" value="BCTERIALGSPF"/>
</dbReference>
<dbReference type="OrthoDB" id="9805682at2"/>
<keyword evidence="6 9" id="KW-0812">Transmembrane</keyword>
<accession>A0A2P8VIJ8</accession>
<dbReference type="Gene3D" id="1.20.81.30">
    <property type="entry name" value="Type II secretion system (T2SS), domain F"/>
    <property type="match status" value="2"/>
</dbReference>
<dbReference type="InterPro" id="IPR001992">
    <property type="entry name" value="T2SS_GspF/T4SS_PilC_CS"/>
</dbReference>
<dbReference type="Proteomes" id="UP000240212">
    <property type="component" value="Unassembled WGS sequence"/>
</dbReference>
<evidence type="ECO:0000256" key="3">
    <source>
        <dbReference type="ARBA" id="ARBA00022448"/>
    </source>
</evidence>
<dbReference type="FunFam" id="1.20.81.30:FF:000001">
    <property type="entry name" value="Type II secretion system protein F"/>
    <property type="match status" value="2"/>
</dbReference>
<evidence type="ECO:0000313" key="13">
    <source>
        <dbReference type="Proteomes" id="UP000240212"/>
    </source>
</evidence>
<dbReference type="Pfam" id="PF00482">
    <property type="entry name" value="T2SSF"/>
    <property type="match status" value="2"/>
</dbReference>
<evidence type="ECO:0000256" key="1">
    <source>
        <dbReference type="ARBA" id="ARBA00004429"/>
    </source>
</evidence>
<dbReference type="InterPro" id="IPR018076">
    <property type="entry name" value="T2SS_GspF_dom"/>
</dbReference>
<dbReference type="InterPro" id="IPR003004">
    <property type="entry name" value="GspF/PilC"/>
</dbReference>
<dbReference type="PANTHER" id="PTHR30012:SF7">
    <property type="entry name" value="PROTEIN TRANSPORT PROTEIN HOFC HOMOLOG"/>
    <property type="match status" value="1"/>
</dbReference>
<keyword evidence="3 9" id="KW-0813">Transport</keyword>
<evidence type="ECO:0000256" key="10">
    <source>
        <dbReference type="SAM" id="Phobius"/>
    </source>
</evidence>
<keyword evidence="13" id="KW-1185">Reference proteome</keyword>
<evidence type="ECO:0000259" key="11">
    <source>
        <dbReference type="Pfam" id="PF00482"/>
    </source>
</evidence>
<name>A0A2P8VIJ8_9ENTR</name>
<evidence type="ECO:0000313" key="12">
    <source>
        <dbReference type="EMBL" id="PSN06928.1"/>
    </source>
</evidence>
<evidence type="ECO:0000256" key="8">
    <source>
        <dbReference type="ARBA" id="ARBA00023136"/>
    </source>
</evidence>
<evidence type="ECO:0000256" key="2">
    <source>
        <dbReference type="ARBA" id="ARBA00005745"/>
    </source>
</evidence>
<dbReference type="STRING" id="1388748.GCA_000463155_00454"/>
<keyword evidence="5" id="KW-0997">Cell inner membrane</keyword>
<dbReference type="RefSeq" id="WP_106877829.1">
    <property type="nucleotide sequence ID" value="NZ_PYEP01000006.1"/>
</dbReference>
<feature type="domain" description="Type II secretion system protein GspF" evidence="11">
    <location>
        <begin position="270"/>
        <end position="389"/>
    </location>
</feature>
<feature type="transmembrane region" description="Helical" evidence="10">
    <location>
        <begin position="206"/>
        <end position="230"/>
    </location>
</feature>
<keyword evidence="4" id="KW-1003">Cell membrane</keyword>
<feature type="transmembrane region" description="Helical" evidence="10">
    <location>
        <begin position="166"/>
        <end position="186"/>
    </location>
</feature>
<dbReference type="NCBIfam" id="NF007861">
    <property type="entry name" value="PRK10573.1"/>
    <property type="match status" value="1"/>
</dbReference>
<dbReference type="GO" id="GO:0015628">
    <property type="term" value="P:protein secretion by the type II secretion system"/>
    <property type="evidence" value="ECO:0007669"/>
    <property type="project" value="TreeGrafter"/>
</dbReference>
<sequence>MAPRSRLWRWEGITAQGERSQGVMLSPDKADAALDLQSEGITVLALRHQWVQSRYWRIEYVIQFARQLATLLQAGVTLAEGLTLMAQQDPVPQWRALLQRLTRQILQGEPFSVALKAWPEIFSPLFVALIETGELTGKLEECCLHLARQQEAQWVLKKKVYKALRYPGFIIALALAVTAGMLGFVLPEFAAIYQAFNTPLPALTRGVIALSDGVADYGFLALAVVPVVWAAGRLSQRNARCHTVCQRALLKMPLAGELIRGHRLSQIYMVLSLTQQAGIPLLNGLGCANNTLPARFWRQTMERITHRVSQGEPLWRAMEEETVFSPWCIPLIRIGEMTGSLDTMLGRLAALHAARTGERADSLAAALEPIIMVVMGVIIGTLVVAMYLPIFHLGDAMSAG</sequence>
<gene>
    <name evidence="12" type="ORF">C7G83_15120</name>
</gene>
<dbReference type="PROSITE" id="PS00874">
    <property type="entry name" value="T2SP_F"/>
    <property type="match status" value="1"/>
</dbReference>
<dbReference type="PANTHER" id="PTHR30012">
    <property type="entry name" value="GENERAL SECRETION PATHWAY PROTEIN"/>
    <property type="match status" value="1"/>
</dbReference>